<keyword evidence="1" id="KW-1133">Transmembrane helix</keyword>
<dbReference type="InterPro" id="IPR052724">
    <property type="entry name" value="GT117_domain-containing"/>
</dbReference>
<proteinExistence type="predicted"/>
<dbReference type="AlphaFoldDB" id="A0AAU9CQW8"/>
<protein>
    <submittedName>
        <fullName evidence="2">Membrane protein</fullName>
    </submittedName>
</protein>
<dbReference type="RefSeq" id="WP_338392041.1">
    <property type="nucleotide sequence ID" value="NZ_AP025314.1"/>
</dbReference>
<reference evidence="2 3" key="1">
    <citation type="submission" date="2021-12" db="EMBL/GenBank/DDBJ databases">
        <title>Genome sequencing of bacteria with rrn-lacking chromosome and rrn-plasmid.</title>
        <authorList>
            <person name="Anda M."/>
            <person name="Iwasaki W."/>
        </authorList>
    </citation>
    <scope>NUCLEOTIDE SEQUENCE [LARGE SCALE GENOMIC DNA]</scope>
    <source>
        <strain evidence="2 3">DSM 100852</strain>
    </source>
</reference>
<keyword evidence="3" id="KW-1185">Reference proteome</keyword>
<feature type="transmembrane region" description="Helical" evidence="1">
    <location>
        <begin position="148"/>
        <end position="166"/>
    </location>
</feature>
<organism evidence="2 3">
    <name type="scientific">Fulvitalea axinellae</name>
    <dbReference type="NCBI Taxonomy" id="1182444"/>
    <lineage>
        <taxon>Bacteria</taxon>
        <taxon>Pseudomonadati</taxon>
        <taxon>Bacteroidota</taxon>
        <taxon>Cytophagia</taxon>
        <taxon>Cytophagales</taxon>
        <taxon>Persicobacteraceae</taxon>
        <taxon>Fulvitalea</taxon>
    </lineage>
</organism>
<dbReference type="PANTHER" id="PTHR16214:SF3">
    <property type="entry name" value="TRANSMEMBRANE PROTEIN 260"/>
    <property type="match status" value="1"/>
</dbReference>
<gene>
    <name evidence="2" type="ORF">FUAX_29200</name>
</gene>
<feature type="transmembrane region" description="Helical" evidence="1">
    <location>
        <begin position="480"/>
        <end position="496"/>
    </location>
</feature>
<accession>A0AAU9CQW8</accession>
<feature type="transmembrane region" description="Helical" evidence="1">
    <location>
        <begin position="287"/>
        <end position="305"/>
    </location>
</feature>
<feature type="transmembrane region" description="Helical" evidence="1">
    <location>
        <begin position="251"/>
        <end position="281"/>
    </location>
</feature>
<feature type="transmembrane region" description="Helical" evidence="1">
    <location>
        <begin position="533"/>
        <end position="553"/>
    </location>
</feature>
<dbReference type="InterPro" id="IPR021280">
    <property type="entry name" value="TMEM260-like"/>
</dbReference>
<feature type="transmembrane region" description="Helical" evidence="1">
    <location>
        <begin position="565"/>
        <end position="584"/>
    </location>
</feature>
<feature type="transmembrane region" description="Helical" evidence="1">
    <location>
        <begin position="178"/>
        <end position="208"/>
    </location>
</feature>
<keyword evidence="1" id="KW-0472">Membrane</keyword>
<sequence length="990" mass="111789">MFNYRKANNITGWIVFAISTLVYWLTVEPTASFWDCGEFIACSYKLEVPHPPGAPFYLLLGRMFSLLAGGDTSMVAYWINILSVLAGGFTVLFLFWTITMLGRKLLSATDTEKIDQATGLKLLGAGIVGSLAYSFTDTAWFSAVEAEVYSMSSFFTALVVWAMLKWDLIDDESTGNRWLIFIAYMIGLSIGVHLLNLVTFPALGLIYYFKKYKETTLQGIIVTLLISVVIVLFINDLIIPGLPSLAGSIEIFFVNSLGMPFGSGIIFFVLIFLGGLIFSIYFSQKKAMATLNMFLLGFAFILIGYSSYTIIPIRSAYNPPIDENNPENIISFVSYLKREQYGSRPLLFGPYYDAKLTGTEKGAKVYERRGDRYEVVDRKLTYKYDESRQTIFPRIYSSNPPSHIEAYQNALGLAPGEQPNFADNLSFFFSDQIGRMYMRYFLWNFSGRESDEKGAGWTSPVDAFKELPDSIKNNAGHNNYLMIPLIIGLIGFFFNLNKNPKVFGAVGLLFVMLGVALVVYLNMPPVEPRERDYIFVGSFYAFCIWIGFGVLSISRWLSQVGPKGATAAVMATVIGLSAPTMLLAENWNDHDRSDRYFSVDTAKNFLDSCAPNAIIFTGGDNDTFPLWYVQEVEGYRTDVRVIVLSYFNTDWYVHQMMRSQYDSEALPFSFTADDVRQGGVLDYAYYQKNDRINGAIDAKRYLQLLKKKSPALIAQTQDGQLATVPSKSMYYDIDSAKVDALGIVPENLKHLMVDKMVWTMKTNVLEKNALMVIDLITNNNWERPIYFNHTSKSGIGIDLNPYLVQEGNAFRLLPVKNPNPRADFVSTEVMYKNFMGGKFHHTGLQDSTVYYNKDYRDFVTNSRANFNTLAEALIYENQEEKAKEVLNRSLEWMPTNVIPADYTASQTIAMLLLLNEADKALPLIHQVTKNSDQMLTYYAKQGTAINRDIQVNLYLLNNMADDLKRAGQADLEKEVRGILNKHLAAFGGRR</sequence>
<feature type="transmembrane region" description="Helical" evidence="1">
    <location>
        <begin position="75"/>
        <end position="98"/>
    </location>
</feature>
<dbReference type="EMBL" id="AP025314">
    <property type="protein sequence ID" value="BDD10488.1"/>
    <property type="molecule type" value="Genomic_DNA"/>
</dbReference>
<name>A0AAU9CQW8_9BACT</name>
<evidence type="ECO:0000313" key="3">
    <source>
        <dbReference type="Proteomes" id="UP001348817"/>
    </source>
</evidence>
<feature type="transmembrane region" description="Helical" evidence="1">
    <location>
        <begin position="7"/>
        <end position="25"/>
    </location>
</feature>
<dbReference type="PANTHER" id="PTHR16214">
    <property type="entry name" value="TRANSMEMBRANE PROTEIN 260"/>
    <property type="match status" value="1"/>
</dbReference>
<evidence type="ECO:0000313" key="2">
    <source>
        <dbReference type="EMBL" id="BDD10488.1"/>
    </source>
</evidence>
<feature type="transmembrane region" description="Helical" evidence="1">
    <location>
        <begin position="220"/>
        <end position="239"/>
    </location>
</feature>
<dbReference type="KEGG" id="fax:FUAX_29200"/>
<feature type="transmembrane region" description="Helical" evidence="1">
    <location>
        <begin position="502"/>
        <end position="521"/>
    </location>
</feature>
<evidence type="ECO:0000256" key="1">
    <source>
        <dbReference type="SAM" id="Phobius"/>
    </source>
</evidence>
<dbReference type="Proteomes" id="UP001348817">
    <property type="component" value="Chromosome"/>
</dbReference>
<keyword evidence="1" id="KW-0812">Transmembrane</keyword>
<dbReference type="Pfam" id="PF11028">
    <property type="entry name" value="TMEM260-like"/>
    <property type="match status" value="1"/>
</dbReference>